<gene>
    <name evidence="2" type="ORF">DH2020_018957</name>
</gene>
<dbReference type="Proteomes" id="UP001318860">
    <property type="component" value="Unassembled WGS sequence"/>
</dbReference>
<dbReference type="InterPro" id="IPR013103">
    <property type="entry name" value="RVT_2"/>
</dbReference>
<proteinExistence type="predicted"/>
<evidence type="ECO:0000259" key="1">
    <source>
        <dbReference type="Pfam" id="PF07727"/>
    </source>
</evidence>
<keyword evidence="3" id="KW-1185">Reference proteome</keyword>
<feature type="domain" description="Reverse transcriptase Ty1/copia-type" evidence="1">
    <location>
        <begin position="11"/>
        <end position="79"/>
    </location>
</feature>
<dbReference type="InterPro" id="IPR043502">
    <property type="entry name" value="DNA/RNA_pol_sf"/>
</dbReference>
<sequence>MQQELDALEKNQTWELIPLPPGKKTIGCKWVYKIKMKQDGTVDRYKARLVAKGYHQVYGVDYWDNFSPVAKLVTMRMVTYLDGLFTIKDLGQEKYFLGLEIVRTDKGTSLCQRKYILDILQDTHMLDFKPATTPFPPGLKLIEAAGVPLIEPDKFRRLVGRLLYLNLTHPDVTFCVQQLSQFVTNPHTSHWDAAMHLLRYLKGCPSLGVFYPAGSDTSLRAYSDADWAGCPDTRRSISGFYIFLGGCLISWKSKKQQTVSKSSAEAEYRALSSTICELLWISYISHDLHLSISVPIPLFCDNQVALHIVANPIFHERTNHLEIDCHLIRDKYKAGFVAPQKVPSSLQLGDIFTKSLGPGLLRTFISKLGMMDLHHAPP</sequence>
<name>A0ABR0WPH4_REHGL</name>
<protein>
    <recommendedName>
        <fullName evidence="1">Reverse transcriptase Ty1/copia-type domain-containing protein</fullName>
    </recommendedName>
</protein>
<reference evidence="2 3" key="1">
    <citation type="journal article" date="2021" name="Comput. Struct. Biotechnol. J.">
        <title>De novo genome assembly of the potent medicinal plant Rehmannia glutinosa using nanopore technology.</title>
        <authorList>
            <person name="Ma L."/>
            <person name="Dong C."/>
            <person name="Song C."/>
            <person name="Wang X."/>
            <person name="Zheng X."/>
            <person name="Niu Y."/>
            <person name="Chen S."/>
            <person name="Feng W."/>
        </authorList>
    </citation>
    <scope>NUCLEOTIDE SEQUENCE [LARGE SCALE GENOMIC DNA]</scope>
    <source>
        <strain evidence="2">DH-2019</strain>
    </source>
</reference>
<evidence type="ECO:0000313" key="3">
    <source>
        <dbReference type="Proteomes" id="UP001318860"/>
    </source>
</evidence>
<dbReference type="SUPFAM" id="SSF56672">
    <property type="entry name" value="DNA/RNA polymerases"/>
    <property type="match status" value="1"/>
</dbReference>
<dbReference type="Pfam" id="PF07727">
    <property type="entry name" value="RVT_2"/>
    <property type="match status" value="1"/>
</dbReference>
<dbReference type="PANTHER" id="PTHR11439">
    <property type="entry name" value="GAG-POL-RELATED RETROTRANSPOSON"/>
    <property type="match status" value="1"/>
</dbReference>
<organism evidence="2 3">
    <name type="scientific">Rehmannia glutinosa</name>
    <name type="common">Chinese foxglove</name>
    <dbReference type="NCBI Taxonomy" id="99300"/>
    <lineage>
        <taxon>Eukaryota</taxon>
        <taxon>Viridiplantae</taxon>
        <taxon>Streptophyta</taxon>
        <taxon>Embryophyta</taxon>
        <taxon>Tracheophyta</taxon>
        <taxon>Spermatophyta</taxon>
        <taxon>Magnoliopsida</taxon>
        <taxon>eudicotyledons</taxon>
        <taxon>Gunneridae</taxon>
        <taxon>Pentapetalae</taxon>
        <taxon>asterids</taxon>
        <taxon>lamiids</taxon>
        <taxon>Lamiales</taxon>
        <taxon>Orobanchaceae</taxon>
        <taxon>Rehmannieae</taxon>
        <taxon>Rehmannia</taxon>
    </lineage>
</organism>
<dbReference type="CDD" id="cd09272">
    <property type="entry name" value="RNase_HI_RT_Ty1"/>
    <property type="match status" value="1"/>
</dbReference>
<evidence type="ECO:0000313" key="2">
    <source>
        <dbReference type="EMBL" id="KAK6148045.1"/>
    </source>
</evidence>
<dbReference type="PANTHER" id="PTHR11439:SF470">
    <property type="entry name" value="CYSTEINE-RICH RLK (RECEPTOR-LIKE PROTEIN KINASE) 8"/>
    <property type="match status" value="1"/>
</dbReference>
<accession>A0ABR0WPH4</accession>
<dbReference type="EMBL" id="JABTTQ020000010">
    <property type="protein sequence ID" value="KAK6148045.1"/>
    <property type="molecule type" value="Genomic_DNA"/>
</dbReference>
<comment type="caution">
    <text evidence="2">The sequence shown here is derived from an EMBL/GenBank/DDBJ whole genome shotgun (WGS) entry which is preliminary data.</text>
</comment>